<dbReference type="AlphaFoldDB" id="A0A8B7NPV1"/>
<evidence type="ECO:0000313" key="1">
    <source>
        <dbReference type="Proteomes" id="UP000694843"/>
    </source>
</evidence>
<reference evidence="2" key="1">
    <citation type="submission" date="2025-08" db="UniProtKB">
        <authorList>
            <consortium name="RefSeq"/>
        </authorList>
    </citation>
    <scope>IDENTIFICATION</scope>
    <source>
        <tissue evidence="2">Whole organism</tissue>
    </source>
</reference>
<organism evidence="1 2">
    <name type="scientific">Hyalella azteca</name>
    <name type="common">Amphipod</name>
    <dbReference type="NCBI Taxonomy" id="294128"/>
    <lineage>
        <taxon>Eukaryota</taxon>
        <taxon>Metazoa</taxon>
        <taxon>Ecdysozoa</taxon>
        <taxon>Arthropoda</taxon>
        <taxon>Crustacea</taxon>
        <taxon>Multicrustacea</taxon>
        <taxon>Malacostraca</taxon>
        <taxon>Eumalacostraca</taxon>
        <taxon>Peracarida</taxon>
        <taxon>Amphipoda</taxon>
        <taxon>Senticaudata</taxon>
        <taxon>Talitrida</taxon>
        <taxon>Talitroidea</taxon>
        <taxon>Hyalellidae</taxon>
        <taxon>Hyalella</taxon>
    </lineage>
</organism>
<evidence type="ECO:0000313" key="2">
    <source>
        <dbReference type="RefSeq" id="XP_018015742.1"/>
    </source>
</evidence>
<accession>A0A8B7NPV1</accession>
<gene>
    <name evidence="2" type="primary">LOC108672560</name>
</gene>
<dbReference type="Proteomes" id="UP000694843">
    <property type="component" value="Unplaced"/>
</dbReference>
<dbReference type="KEGG" id="hazt:108672560"/>
<proteinExistence type="predicted"/>
<keyword evidence="1" id="KW-1185">Reference proteome</keyword>
<dbReference type="OrthoDB" id="6378051at2759"/>
<sequence length="207" mass="23645">MTYSEHVRSTASKAKKNINILKAVSGADWGKDTETIVQTYKALIRPVLEYGSSIWGPITSESGWQKIQTVQNSALRIATGHTRDTNAQHLHDETSVLPLKNHVQMMALQLREKSKLEEHPLRSLMNQEPIRLMKKTIYNSEYSIKVYDCNNSDSSVEVNRNMKTLHTTAVERYLESRTPDKILNAPAPKVNEIERTLDRGMRRTLAR</sequence>
<dbReference type="RefSeq" id="XP_018015742.1">
    <property type="nucleotide sequence ID" value="XM_018160253.1"/>
</dbReference>
<protein>
    <submittedName>
        <fullName evidence="2">Uncharacterized protein LOC108672560</fullName>
    </submittedName>
</protein>
<dbReference type="GeneID" id="108672560"/>
<name>A0A8B7NPV1_HYAAZ</name>